<dbReference type="AlphaFoldDB" id="H0UMC9"/>
<dbReference type="InterPro" id="IPR036709">
    <property type="entry name" value="Autotransporte_beta_dom_sf"/>
</dbReference>
<dbReference type="HOGENOM" id="CLU_395243_0_0_0"/>
<protein>
    <submittedName>
        <fullName evidence="3">Pertactin</fullName>
    </submittedName>
</protein>
<dbReference type="Proteomes" id="UP000003806">
    <property type="component" value="Chromosome"/>
</dbReference>
<dbReference type="Gene3D" id="2.160.20.20">
    <property type="match status" value="1"/>
</dbReference>
<name>H0UMC9_9BACT</name>
<evidence type="ECO:0000313" key="3">
    <source>
        <dbReference type="EMBL" id="EHM12602.1"/>
    </source>
</evidence>
<dbReference type="EMBL" id="CM001376">
    <property type="protein sequence ID" value="EHM12602.1"/>
    <property type="molecule type" value="Genomic_DNA"/>
</dbReference>
<dbReference type="Pfam" id="PF03212">
    <property type="entry name" value="Pertactin"/>
    <property type="match status" value="1"/>
</dbReference>
<evidence type="ECO:0000256" key="1">
    <source>
        <dbReference type="SAM" id="SignalP"/>
    </source>
</evidence>
<dbReference type="InterPro" id="IPR004899">
    <property type="entry name" value="Pertactin_central"/>
</dbReference>
<feature type="signal peptide" evidence="1">
    <location>
        <begin position="1"/>
        <end position="22"/>
    </location>
</feature>
<evidence type="ECO:0000259" key="2">
    <source>
        <dbReference type="Pfam" id="PF03212"/>
    </source>
</evidence>
<feature type="chain" id="PRO_5003541999" evidence="1">
    <location>
        <begin position="23"/>
        <end position="697"/>
    </location>
</feature>
<reference evidence="3 4" key="1">
    <citation type="submission" date="2011-11" db="EMBL/GenBank/DDBJ databases">
        <title>The Noncontiguous Finished genome of Jonquetella anthropi DSM 22815.</title>
        <authorList>
            <consortium name="US DOE Joint Genome Institute (JGI-PGF)"/>
            <person name="Lucas S."/>
            <person name="Copeland A."/>
            <person name="Lapidus A."/>
            <person name="Glavina del Rio T."/>
            <person name="Dalin E."/>
            <person name="Tice H."/>
            <person name="Bruce D."/>
            <person name="Goodwin L."/>
            <person name="Pitluck S."/>
            <person name="Peters L."/>
            <person name="Mikhailova N."/>
            <person name="Held B."/>
            <person name="Kyrpides N."/>
            <person name="Mavromatis K."/>
            <person name="Ivanova N."/>
            <person name="Markowitz V."/>
            <person name="Cheng J.-F."/>
            <person name="Hugenholtz P."/>
            <person name="Woyke T."/>
            <person name="Wu D."/>
            <person name="Gronow S."/>
            <person name="Wellnitz S."/>
            <person name="Brambilla E."/>
            <person name="Klenk H.-P."/>
            <person name="Eisen J.A."/>
        </authorList>
    </citation>
    <scope>NUCLEOTIDE SEQUENCE [LARGE SCALE GENOMIC DNA]</scope>
    <source>
        <strain evidence="3 4">DSM 22815</strain>
    </source>
</reference>
<keyword evidence="4" id="KW-1185">Reference proteome</keyword>
<feature type="domain" description="Pertactin central region" evidence="2">
    <location>
        <begin position="305"/>
        <end position="379"/>
    </location>
</feature>
<organism evidence="3 4">
    <name type="scientific">Jonquetella anthropi DSM 22815</name>
    <dbReference type="NCBI Taxonomy" id="885272"/>
    <lineage>
        <taxon>Bacteria</taxon>
        <taxon>Thermotogati</taxon>
        <taxon>Synergistota</taxon>
        <taxon>Synergistia</taxon>
        <taxon>Synergistales</taxon>
        <taxon>Dethiosulfovibrionaceae</taxon>
        <taxon>Jonquetella</taxon>
    </lineage>
</organism>
<dbReference type="SUPFAM" id="SSF103515">
    <property type="entry name" value="Autotransporter"/>
    <property type="match status" value="1"/>
</dbReference>
<accession>H0UMC9</accession>
<sequence>MRLKLSFLSAVALAMAASPSFAGGAVETRDDDVIAVTDSGAPAVMAVGSEIHLPNLKKVTTSGESSTALMALRGGSIVTAGPKVETTGPASFAVNAAGGEITFTDRAEVHTSGFLGMGVWAMNGGGISFQKGVSVTTEAELGGGVAARGGSIEVEGPFSVLTKGPAAMAIHAAQGGSVSVSGPADVTVESEYSTAVDAFSGSITLDRVTRLNGNVRCETSADMTDSPGRVNLTFAPGSRWEGGALVCDRLIDPDGDGKPTDIPDTVSQLNVTLAGTWRPKDVQIYDYNHDTGEYDPIGSPYGSRVSTLALRGGTVDLTGESGRTVTAQRLEGNGKFLMAADLQAGTSSQIIVTQAASGRFALDVTDKSRAATYKPTALVTGVQSRSFVLDAFHGRRSMYQDDLVFGSELGLPEGMYLVRRDGLNGNPPRRLYEGLEETAAGLASGLWLDDPLIGEPGADASVWRGRGTVESDDGLVCHDFDEDGWNTFWGKEAAGNAAWGLALSGVKRDFDSVSSRSFAAGLWGSVHLGGVKLSAAVSRERIKTSGGQLEGAMIRRGWAGKLQVEKAFQISGFEITPWASVTSRRVGSAQGRLDGDALSVDATTVWRGETGVRAARSWANGTGSLWLAVGRNFQGDETLSWVGSRLSESYEGNYWRAGGSVKVNLSPWSRLELWGQRWGGDGAARRWNAGLQVKFLF</sequence>
<proteinExistence type="predicted"/>
<gene>
    <name evidence="3" type="ORF">JonanDRAFT_0176</name>
</gene>
<keyword evidence="1" id="KW-0732">Signal</keyword>
<evidence type="ECO:0000313" key="4">
    <source>
        <dbReference type="Proteomes" id="UP000003806"/>
    </source>
</evidence>
<dbReference type="InterPro" id="IPR011050">
    <property type="entry name" value="Pectin_lyase_fold/virulence"/>
</dbReference>
<dbReference type="SUPFAM" id="SSF51126">
    <property type="entry name" value="Pectin lyase-like"/>
    <property type="match status" value="1"/>
</dbReference>
<dbReference type="RefSeq" id="WP_008522064.1">
    <property type="nucleotide sequence ID" value="NZ_CM001376.1"/>
</dbReference>
<dbReference type="InterPro" id="IPR012332">
    <property type="entry name" value="Autotransporter_pectin_lyase_C"/>
</dbReference>
<dbReference type="STRING" id="885272.JonanDRAFT_0176"/>